<proteinExistence type="predicted"/>
<dbReference type="EMBL" id="JASCZI010272370">
    <property type="protein sequence ID" value="MED6221914.1"/>
    <property type="molecule type" value="Genomic_DNA"/>
</dbReference>
<protein>
    <submittedName>
        <fullName evidence="1">Uncharacterized protein</fullName>
    </submittedName>
</protein>
<evidence type="ECO:0000313" key="2">
    <source>
        <dbReference type="Proteomes" id="UP001341840"/>
    </source>
</evidence>
<dbReference type="Proteomes" id="UP001341840">
    <property type="component" value="Unassembled WGS sequence"/>
</dbReference>
<sequence>MGTEVALGCSNGAVELRMYVLSLESRYGLELIKEIDSGLSESTLLRRFPFQIFSKSFESTQTDPESIPLWTEMKRI</sequence>
<gene>
    <name evidence="1" type="ORF">PIB30_059369</name>
</gene>
<name>A0ABU6ZIY3_9FABA</name>
<comment type="caution">
    <text evidence="1">The sequence shown here is derived from an EMBL/GenBank/DDBJ whole genome shotgun (WGS) entry which is preliminary data.</text>
</comment>
<organism evidence="1 2">
    <name type="scientific">Stylosanthes scabra</name>
    <dbReference type="NCBI Taxonomy" id="79078"/>
    <lineage>
        <taxon>Eukaryota</taxon>
        <taxon>Viridiplantae</taxon>
        <taxon>Streptophyta</taxon>
        <taxon>Embryophyta</taxon>
        <taxon>Tracheophyta</taxon>
        <taxon>Spermatophyta</taxon>
        <taxon>Magnoliopsida</taxon>
        <taxon>eudicotyledons</taxon>
        <taxon>Gunneridae</taxon>
        <taxon>Pentapetalae</taxon>
        <taxon>rosids</taxon>
        <taxon>fabids</taxon>
        <taxon>Fabales</taxon>
        <taxon>Fabaceae</taxon>
        <taxon>Papilionoideae</taxon>
        <taxon>50 kb inversion clade</taxon>
        <taxon>dalbergioids sensu lato</taxon>
        <taxon>Dalbergieae</taxon>
        <taxon>Pterocarpus clade</taxon>
        <taxon>Stylosanthes</taxon>
    </lineage>
</organism>
<evidence type="ECO:0000313" key="1">
    <source>
        <dbReference type="EMBL" id="MED6221914.1"/>
    </source>
</evidence>
<reference evidence="1 2" key="1">
    <citation type="journal article" date="2023" name="Plants (Basel)">
        <title>Bridging the Gap: Combining Genomics and Transcriptomics Approaches to Understand Stylosanthes scabra, an Orphan Legume from the Brazilian Caatinga.</title>
        <authorList>
            <person name="Ferreira-Neto J.R.C."/>
            <person name="da Silva M.D."/>
            <person name="Binneck E."/>
            <person name="de Melo N.F."/>
            <person name="da Silva R.H."/>
            <person name="de Melo A.L.T.M."/>
            <person name="Pandolfi V."/>
            <person name="Bustamante F.O."/>
            <person name="Brasileiro-Vidal A.C."/>
            <person name="Benko-Iseppon A.M."/>
        </authorList>
    </citation>
    <scope>NUCLEOTIDE SEQUENCE [LARGE SCALE GENOMIC DNA]</scope>
    <source>
        <tissue evidence="1">Leaves</tissue>
    </source>
</reference>
<keyword evidence="2" id="KW-1185">Reference proteome</keyword>
<accession>A0ABU6ZIY3</accession>